<dbReference type="Proteomes" id="UP000241890">
    <property type="component" value="Unassembled WGS sequence"/>
</dbReference>
<gene>
    <name evidence="2" type="ORF">FCC1311_048542</name>
</gene>
<feature type="compositionally biased region" description="Gly residues" evidence="1">
    <location>
        <begin position="357"/>
        <end position="382"/>
    </location>
</feature>
<evidence type="ECO:0000256" key="1">
    <source>
        <dbReference type="SAM" id="MobiDB-lite"/>
    </source>
</evidence>
<name>A0A2R5GJ02_9STRA</name>
<dbReference type="EMBL" id="BEYU01000045">
    <property type="protein sequence ID" value="GBG28633.1"/>
    <property type="molecule type" value="Genomic_DNA"/>
</dbReference>
<reference evidence="2 3" key="1">
    <citation type="submission" date="2017-12" db="EMBL/GenBank/DDBJ databases">
        <title>Sequencing, de novo assembly and annotation of complete genome of a new Thraustochytrid species, strain FCC1311.</title>
        <authorList>
            <person name="Sedici K."/>
            <person name="Godart F."/>
            <person name="Aiese Cigliano R."/>
            <person name="Sanseverino W."/>
            <person name="Barakat M."/>
            <person name="Ortet P."/>
            <person name="Marechal E."/>
            <person name="Cagnac O."/>
            <person name="Amato A."/>
        </authorList>
    </citation>
    <scope>NUCLEOTIDE SEQUENCE [LARGE SCALE GENOMIC DNA]</scope>
</reference>
<feature type="compositionally biased region" description="Basic and acidic residues" evidence="1">
    <location>
        <begin position="469"/>
        <end position="497"/>
    </location>
</feature>
<organism evidence="2 3">
    <name type="scientific">Hondaea fermentalgiana</name>
    <dbReference type="NCBI Taxonomy" id="2315210"/>
    <lineage>
        <taxon>Eukaryota</taxon>
        <taxon>Sar</taxon>
        <taxon>Stramenopiles</taxon>
        <taxon>Bigyra</taxon>
        <taxon>Labyrinthulomycetes</taxon>
        <taxon>Thraustochytrida</taxon>
        <taxon>Thraustochytriidae</taxon>
        <taxon>Hondaea</taxon>
    </lineage>
</organism>
<keyword evidence="3" id="KW-1185">Reference proteome</keyword>
<feature type="compositionally biased region" description="Basic residues" evidence="1">
    <location>
        <begin position="457"/>
        <end position="467"/>
    </location>
</feature>
<evidence type="ECO:0000313" key="2">
    <source>
        <dbReference type="EMBL" id="GBG28633.1"/>
    </source>
</evidence>
<proteinExistence type="predicted"/>
<dbReference type="InParanoid" id="A0A2R5GJ02"/>
<feature type="compositionally biased region" description="Polar residues" evidence="1">
    <location>
        <begin position="410"/>
        <end position="422"/>
    </location>
</feature>
<feature type="compositionally biased region" description="Basic and acidic residues" evidence="1">
    <location>
        <begin position="385"/>
        <end position="396"/>
    </location>
</feature>
<protein>
    <submittedName>
        <fullName evidence="2">Uncharacterized protein</fullName>
    </submittedName>
</protein>
<feature type="compositionally biased region" description="Low complexity" evidence="1">
    <location>
        <begin position="317"/>
        <end position="336"/>
    </location>
</feature>
<accession>A0A2R5GJ02</accession>
<comment type="caution">
    <text evidence="2">The sequence shown here is derived from an EMBL/GenBank/DDBJ whole genome shotgun (WGS) entry which is preliminary data.</text>
</comment>
<dbReference type="AlphaFoldDB" id="A0A2R5GJ02"/>
<sequence length="505" mass="55018">MNGLYNHTSRLRADFVPHGPSFKQLRTNAGPLPGGVPALRNDVMNAPAGVNMVSGDRTNGRVQSTVLTRTRDQNQINKYQFAWADTQEEARVTLLSLVQLNHLLATEVNVRELSLARILDRFHLIGSVVNNDVDADENISMTRGPRAVTVTSWGATQVLDYWSTKSKRLQPYENCFFAIKRVRLAASHRFQPNLTAGLHNTGALLPPEMIGMWVWQVVPLTSTQPGLPASEYTVTEEGRKVVGSYWAVGHAHEYAQLPPLERYAARQSELDVARDVSFLHLRSMAKPIQFHSKIVVPRLLVNAGSCTIPTSPSYRTSFSGSSSSESFSGSSSSSSFDYGRRPRRETNTSWGTRQETGSGGISGRKTGSGGISGRKTGSGGISGRKSQDDFFRESHSKSYPGPSNTDKESSSNPSKKGTQTDSSDSEGFASARDRSSATDDDAESTTGPSGNFTSSAGRKKRTKKNSKPKSAEKDNQSIDGEALEKDQKERAARKAPKDIITAEGK</sequence>
<evidence type="ECO:0000313" key="3">
    <source>
        <dbReference type="Proteomes" id="UP000241890"/>
    </source>
</evidence>
<feature type="region of interest" description="Disordered" evidence="1">
    <location>
        <begin position="311"/>
        <end position="505"/>
    </location>
</feature>
<feature type="compositionally biased region" description="Polar residues" evidence="1">
    <location>
        <begin position="447"/>
        <end position="456"/>
    </location>
</feature>